<protein>
    <submittedName>
        <fullName evidence="2">Uncharacterized protein</fullName>
    </submittedName>
</protein>
<accession>A0A9W9XLE8</accession>
<reference evidence="2" key="1">
    <citation type="submission" date="2022-12" db="EMBL/GenBank/DDBJ databases">
        <authorList>
            <person name="Petersen C."/>
        </authorList>
    </citation>
    <scope>NUCLEOTIDE SEQUENCE</scope>
    <source>
        <strain evidence="2">IBT 29495</strain>
    </source>
</reference>
<feature type="transmembrane region" description="Helical" evidence="1">
    <location>
        <begin position="43"/>
        <end position="60"/>
    </location>
</feature>
<dbReference type="EMBL" id="JAPWDS010000006">
    <property type="protein sequence ID" value="KAJ5494730.1"/>
    <property type="molecule type" value="Genomic_DNA"/>
</dbReference>
<keyword evidence="1" id="KW-0812">Transmembrane</keyword>
<organism evidence="2 3">
    <name type="scientific">Penicillium fimorum</name>
    <dbReference type="NCBI Taxonomy" id="1882269"/>
    <lineage>
        <taxon>Eukaryota</taxon>
        <taxon>Fungi</taxon>
        <taxon>Dikarya</taxon>
        <taxon>Ascomycota</taxon>
        <taxon>Pezizomycotina</taxon>
        <taxon>Eurotiomycetes</taxon>
        <taxon>Eurotiomycetidae</taxon>
        <taxon>Eurotiales</taxon>
        <taxon>Aspergillaceae</taxon>
        <taxon>Penicillium</taxon>
    </lineage>
</organism>
<dbReference type="OrthoDB" id="4363600at2759"/>
<evidence type="ECO:0000256" key="1">
    <source>
        <dbReference type="SAM" id="Phobius"/>
    </source>
</evidence>
<sequence>MAYANFIQDVSAYLDWILFLACFGFVLCFGSITFVVVHCVVQILQAAIAFYLFDIFYYFIYEEESTEFFVELISEILSSRLELKSFILLLCILFSIHYSIGEIASILCEKLLGPKTTIIVDCPRHPMQSPQLSQLADEMARIHSTKWAKSFMSITINPPKDSQLTNIKPTIPEPSISKPITPSDPSFASHGNHYMRHPWGVVDYHIYLIHIENRRDNLRREKECYILENTGFKQSTLHNEPLLNNILAHTKPTVVFVSLPVPDAQNESSIASLVLGFDQKFRRLQGWFFEPESPIENYADLWKVWSQGEGQLVIDIPIDRFLAIVHHTMQHQIQILELGLLHHYALTTRTFQAGLDMVIIVQFLQFIDDFAELVSEKPEEIREVFTPFQEELREMLAAGSRDSWFAVRDGHSIEQYRQKQLRKVVTSGLFHGQKMLVPRGEVEVTEKHKVSRQVKVISGHSGRWWSKLRVHLLVSAMFALCCCSVIDRERVLCVGIF</sequence>
<reference evidence="2" key="2">
    <citation type="journal article" date="2023" name="IMA Fungus">
        <title>Comparative genomic study of the Penicillium genus elucidates a diverse pangenome and 15 lateral gene transfer events.</title>
        <authorList>
            <person name="Petersen C."/>
            <person name="Sorensen T."/>
            <person name="Nielsen M.R."/>
            <person name="Sondergaard T.E."/>
            <person name="Sorensen J.L."/>
            <person name="Fitzpatrick D.A."/>
            <person name="Frisvad J.C."/>
            <person name="Nielsen K.L."/>
        </authorList>
    </citation>
    <scope>NUCLEOTIDE SEQUENCE</scope>
    <source>
        <strain evidence="2">IBT 29495</strain>
    </source>
</reference>
<name>A0A9W9XLE8_9EURO</name>
<keyword evidence="1" id="KW-0472">Membrane</keyword>
<proteinExistence type="predicted"/>
<keyword evidence="3" id="KW-1185">Reference proteome</keyword>
<comment type="caution">
    <text evidence="2">The sequence shown here is derived from an EMBL/GenBank/DDBJ whole genome shotgun (WGS) entry which is preliminary data.</text>
</comment>
<evidence type="ECO:0000313" key="3">
    <source>
        <dbReference type="Proteomes" id="UP001149954"/>
    </source>
</evidence>
<feature type="transmembrane region" description="Helical" evidence="1">
    <location>
        <begin position="81"/>
        <end position="100"/>
    </location>
</feature>
<dbReference type="Proteomes" id="UP001149954">
    <property type="component" value="Unassembled WGS sequence"/>
</dbReference>
<dbReference type="AlphaFoldDB" id="A0A9W9XLE8"/>
<gene>
    <name evidence="2" type="ORF">N7463_010817</name>
</gene>
<feature type="transmembrane region" description="Helical" evidence="1">
    <location>
        <begin position="12"/>
        <end position="37"/>
    </location>
</feature>
<evidence type="ECO:0000313" key="2">
    <source>
        <dbReference type="EMBL" id="KAJ5494730.1"/>
    </source>
</evidence>
<keyword evidence="1" id="KW-1133">Transmembrane helix</keyword>